<dbReference type="EMBL" id="JAIVFG010000070">
    <property type="protein sequence ID" value="MDB0573822.1"/>
    <property type="molecule type" value="Genomic_DNA"/>
</dbReference>
<dbReference type="Proteomes" id="UP001144050">
    <property type="component" value="Unassembled WGS sequence"/>
</dbReference>
<protein>
    <submittedName>
        <fullName evidence="2">Uncharacterized protein</fullName>
    </submittedName>
</protein>
<comment type="caution">
    <text evidence="2">The sequence shown here is derived from an EMBL/GenBank/DDBJ whole genome shotgun (WGS) entry which is preliminary data.</text>
</comment>
<evidence type="ECO:0000256" key="1">
    <source>
        <dbReference type="SAM" id="MobiDB-lite"/>
    </source>
</evidence>
<dbReference type="RefSeq" id="WP_271657347.1">
    <property type="nucleotide sequence ID" value="NZ_JAIVFG010000070.1"/>
</dbReference>
<feature type="region of interest" description="Disordered" evidence="1">
    <location>
        <begin position="115"/>
        <end position="135"/>
    </location>
</feature>
<reference evidence="2" key="1">
    <citation type="submission" date="2021-09" db="EMBL/GenBank/DDBJ databases">
        <title>Genomic analysis of Ralstonia spp.</title>
        <authorList>
            <person name="Aburjaile F."/>
            <person name="Ariute J.C."/>
            <person name="Pais A.K.L."/>
            <person name="Albuquerque G.M.R."/>
            <person name="Silva A.M.F."/>
            <person name="Brenig B."/>
            <person name="Azevedo V."/>
            <person name="Matiuzzi M."/>
            <person name="Ramos R."/>
            <person name="Goes-Neto A."/>
            <person name="Soares S."/>
            <person name="Iseppon A.M.B."/>
            <person name="Souza E."/>
            <person name="Gama M."/>
        </authorList>
    </citation>
    <scope>NUCLEOTIDE SEQUENCE</scope>
    <source>
        <strain evidence="2">CCRMRs91</strain>
    </source>
</reference>
<evidence type="ECO:0000313" key="2">
    <source>
        <dbReference type="EMBL" id="MDB0573822.1"/>
    </source>
</evidence>
<gene>
    <name evidence="2" type="ORF">LBW59_24040</name>
</gene>
<sequence length="135" mass="14350">MEETVMATKKIATPPSPQLVEGVLFEARTAWGTVTVLGIPFEYLDRLWAVHLAIGDTGLWPKWVVSDVATGANVPGVIEGSPDLARTSALKVLAELGTQKLKEAAKKFSVCSKSRANRKGGKAGPTPLTPALQQL</sequence>
<organism evidence="2 3">
    <name type="scientific">Ralstonia solanacearum</name>
    <name type="common">Pseudomonas solanacearum</name>
    <dbReference type="NCBI Taxonomy" id="305"/>
    <lineage>
        <taxon>Bacteria</taxon>
        <taxon>Pseudomonadati</taxon>
        <taxon>Pseudomonadota</taxon>
        <taxon>Betaproteobacteria</taxon>
        <taxon>Burkholderiales</taxon>
        <taxon>Burkholderiaceae</taxon>
        <taxon>Ralstonia</taxon>
        <taxon>Ralstonia solanacearum species complex</taxon>
    </lineage>
</organism>
<proteinExistence type="predicted"/>
<accession>A0AAW5ZVT8</accession>
<name>A0AAW5ZVT8_RALSL</name>
<dbReference type="AlphaFoldDB" id="A0AAW5ZVT8"/>
<evidence type="ECO:0000313" key="3">
    <source>
        <dbReference type="Proteomes" id="UP001144050"/>
    </source>
</evidence>